<dbReference type="SUPFAM" id="SSF52402">
    <property type="entry name" value="Adenine nucleotide alpha hydrolases-like"/>
    <property type="match status" value="2"/>
</dbReference>
<comment type="similarity">
    <text evidence="1">Belongs to the universal stress protein A family.</text>
</comment>
<evidence type="ECO:0000313" key="3">
    <source>
        <dbReference type="EMBL" id="MBH5333450.1"/>
    </source>
</evidence>
<sequence>MTGTITVGLDGADHSLTAADWAAAEAARRDMSLRLVHTPPDEAGAEEAGRRLLSDVAARVTAAAPGVAVGTELLAGDTVEALVAEAAKAGMLVLGARGHGALVGYLLGSVSLHVLRQARGPVVVVRGREPGAPERPGPEEVVVGVQETDEAGAPVLEFAFRAAAARGAVLRAVRTWALPTPYALATGELGASDQAGGLEAWHKQLLGDALRPFRERFPQVTVVEQVELGSAAEVLLTSSGRAGLVVVGRRMREGGLWRIGAAAHAVLHHSGAPVAVVPHA</sequence>
<dbReference type="Proteomes" id="UP000807371">
    <property type="component" value="Unassembled WGS sequence"/>
</dbReference>
<dbReference type="EMBL" id="JACYXC010000001">
    <property type="protein sequence ID" value="MBH5333450.1"/>
    <property type="molecule type" value="Genomic_DNA"/>
</dbReference>
<evidence type="ECO:0000313" key="4">
    <source>
        <dbReference type="Proteomes" id="UP000807371"/>
    </source>
</evidence>
<proteinExistence type="inferred from homology"/>
<dbReference type="PANTHER" id="PTHR46268">
    <property type="entry name" value="STRESS RESPONSE PROTEIN NHAX"/>
    <property type="match status" value="1"/>
</dbReference>
<dbReference type="PRINTS" id="PR01438">
    <property type="entry name" value="UNVRSLSTRESS"/>
</dbReference>
<evidence type="ECO:0000256" key="1">
    <source>
        <dbReference type="ARBA" id="ARBA00008791"/>
    </source>
</evidence>
<dbReference type="RefSeq" id="WP_197987271.1">
    <property type="nucleotide sequence ID" value="NZ_JACYXC010000001.1"/>
</dbReference>
<keyword evidence="4" id="KW-1185">Reference proteome</keyword>
<feature type="domain" description="UspA" evidence="2">
    <location>
        <begin position="1"/>
        <end position="126"/>
    </location>
</feature>
<feature type="domain" description="UspA" evidence="2">
    <location>
        <begin position="141"/>
        <end position="278"/>
    </location>
</feature>
<name>A0ABS0NE27_9ACTN</name>
<dbReference type="Gene3D" id="3.40.50.620">
    <property type="entry name" value="HUPs"/>
    <property type="match status" value="2"/>
</dbReference>
<dbReference type="InterPro" id="IPR014729">
    <property type="entry name" value="Rossmann-like_a/b/a_fold"/>
</dbReference>
<protein>
    <submittedName>
        <fullName evidence="3">Universal stress protein</fullName>
    </submittedName>
</protein>
<accession>A0ABS0NE27</accession>
<reference evidence="3 4" key="1">
    <citation type="submission" date="2020-09" db="EMBL/GenBank/DDBJ databases">
        <title>Biosynthesis of the nuclear factor of activated T cells inhibitor NFAT-133 and its congeners in Streptomyces pactum.</title>
        <authorList>
            <person name="Zhou W."/>
            <person name="Posri P."/>
            <person name="Abugrain M.E."/>
            <person name="Weisberg A.J."/>
            <person name="Chang J.H."/>
            <person name="Mahmud T."/>
        </authorList>
    </citation>
    <scope>NUCLEOTIDE SEQUENCE [LARGE SCALE GENOMIC DNA]</scope>
    <source>
        <strain evidence="3 4">ATCC 27456</strain>
    </source>
</reference>
<dbReference type="InterPro" id="IPR006015">
    <property type="entry name" value="Universal_stress_UspA"/>
</dbReference>
<comment type="caution">
    <text evidence="3">The sequence shown here is derived from an EMBL/GenBank/DDBJ whole genome shotgun (WGS) entry which is preliminary data.</text>
</comment>
<organism evidence="3 4">
    <name type="scientific">Streptomyces pactum</name>
    <dbReference type="NCBI Taxonomy" id="68249"/>
    <lineage>
        <taxon>Bacteria</taxon>
        <taxon>Bacillati</taxon>
        <taxon>Actinomycetota</taxon>
        <taxon>Actinomycetes</taxon>
        <taxon>Kitasatosporales</taxon>
        <taxon>Streptomycetaceae</taxon>
        <taxon>Streptomyces</taxon>
    </lineage>
</organism>
<dbReference type="InterPro" id="IPR006016">
    <property type="entry name" value="UspA"/>
</dbReference>
<evidence type="ECO:0000259" key="2">
    <source>
        <dbReference type="Pfam" id="PF00582"/>
    </source>
</evidence>
<gene>
    <name evidence="3" type="ORF">IHE55_00980</name>
</gene>
<dbReference type="Pfam" id="PF00582">
    <property type="entry name" value="Usp"/>
    <property type="match status" value="2"/>
</dbReference>
<dbReference type="PANTHER" id="PTHR46268:SF6">
    <property type="entry name" value="UNIVERSAL STRESS PROTEIN UP12"/>
    <property type="match status" value="1"/>
</dbReference>